<dbReference type="RefSeq" id="WP_110266155.1">
    <property type="nucleotide sequence ID" value="NZ_CAWNXA010000009.1"/>
</dbReference>
<evidence type="ECO:0000313" key="11">
    <source>
        <dbReference type="Proteomes" id="UP000248330"/>
    </source>
</evidence>
<reference evidence="10 11" key="1">
    <citation type="submission" date="2018-04" db="EMBL/GenBank/DDBJ databases">
        <title>Genomic Encyclopedia of Type Strains, Phase IV (KMG-IV): sequencing the most valuable type-strain genomes for metagenomic binning, comparative biology and taxonomic classification.</title>
        <authorList>
            <person name="Goeker M."/>
        </authorList>
    </citation>
    <scope>NUCLEOTIDE SEQUENCE [LARGE SCALE GENOMIC DNA]</scope>
    <source>
        <strain evidence="10 11">DSM 104150</strain>
    </source>
</reference>
<protein>
    <recommendedName>
        <fullName evidence="5 6">Flagellar basal-body rod protein FlgF</fullName>
    </recommendedName>
</protein>
<evidence type="ECO:0000259" key="7">
    <source>
        <dbReference type="Pfam" id="PF00460"/>
    </source>
</evidence>
<dbReference type="EMBL" id="QICN01000009">
    <property type="protein sequence ID" value="PXV65772.1"/>
    <property type="molecule type" value="Genomic_DNA"/>
</dbReference>
<comment type="subunit">
    <text evidence="4 6">The basal body constitutes a major portion of the flagellar organelle and consists of five rings (E,L,P,S, and M) mounted on a central rod. The rod consists of about 26 subunits of FlgG in the distal portion, and FlgB, FlgC and FlgF are thought to build up the proximal portion of the rod with about 6 subunits each.</text>
</comment>
<keyword evidence="3 6" id="KW-0975">Bacterial flagellum</keyword>
<dbReference type="InterPro" id="IPR010930">
    <property type="entry name" value="Flg_bb/hook_C_dom"/>
</dbReference>
<feature type="domain" description="Flagellar hook protein FlgE/F/G-like D1" evidence="9">
    <location>
        <begin position="87"/>
        <end position="146"/>
    </location>
</feature>
<evidence type="ECO:0000256" key="1">
    <source>
        <dbReference type="ARBA" id="ARBA00004117"/>
    </source>
</evidence>
<dbReference type="GO" id="GO:0030694">
    <property type="term" value="C:bacterial-type flagellum basal body, rod"/>
    <property type="evidence" value="ECO:0007669"/>
    <property type="project" value="UniProtKB-UniRule"/>
</dbReference>
<dbReference type="NCBIfam" id="NF009280">
    <property type="entry name" value="PRK12640.1"/>
    <property type="match status" value="1"/>
</dbReference>
<gene>
    <name evidence="10" type="ORF">C8D93_109151</name>
</gene>
<dbReference type="InterPro" id="IPR001444">
    <property type="entry name" value="Flag_bb_rod_N"/>
</dbReference>
<evidence type="ECO:0000256" key="4">
    <source>
        <dbReference type="ARBA" id="ARBA00038560"/>
    </source>
</evidence>
<feature type="domain" description="Flagellar basal-body/hook protein C-terminal" evidence="8">
    <location>
        <begin position="198"/>
        <end position="242"/>
    </location>
</feature>
<dbReference type="NCBIfam" id="TIGR03506">
    <property type="entry name" value="FlgEFG_subfam"/>
    <property type="match status" value="1"/>
</dbReference>
<evidence type="ECO:0000256" key="5">
    <source>
        <dbReference type="ARBA" id="ARBA00040228"/>
    </source>
</evidence>
<keyword evidence="11" id="KW-1185">Reference proteome</keyword>
<dbReference type="SUPFAM" id="SSF117143">
    <property type="entry name" value="Flagellar hook protein flgE"/>
    <property type="match status" value="1"/>
</dbReference>
<comment type="caution">
    <text evidence="10">The sequence shown here is derived from an EMBL/GenBank/DDBJ whole genome shotgun (WGS) entry which is preliminary data.</text>
</comment>
<dbReference type="InterPro" id="IPR020013">
    <property type="entry name" value="Flagellar_FlgE/F/G"/>
</dbReference>
<dbReference type="Pfam" id="PF06429">
    <property type="entry name" value="Flg_bbr_C"/>
    <property type="match status" value="1"/>
</dbReference>
<organism evidence="10 11">
    <name type="scientific">Sinimarinibacterium flocculans</name>
    <dbReference type="NCBI Taxonomy" id="985250"/>
    <lineage>
        <taxon>Bacteria</taxon>
        <taxon>Pseudomonadati</taxon>
        <taxon>Pseudomonadota</taxon>
        <taxon>Gammaproteobacteria</taxon>
        <taxon>Nevskiales</taxon>
        <taxon>Nevskiaceae</taxon>
        <taxon>Sinimarinibacterium</taxon>
    </lineage>
</organism>
<dbReference type="Pfam" id="PF00460">
    <property type="entry name" value="Flg_bb_rod"/>
    <property type="match status" value="1"/>
</dbReference>
<keyword evidence="10" id="KW-0966">Cell projection</keyword>
<keyword evidence="10" id="KW-0282">Flagellum</keyword>
<sequence length="248" mass="25447">MDRSLYVAMTGAIQTLKAQAANSHNLANASTTGFRAELIANQSRAVEGAGLPTRVNALGVGVGWDARTGAMQQTGRDLDVAFAEDVWLAVLAPDGTEAYTKAGDLQIDSAGQLRTGAGHAVLGDGGPMAIPPHAQLRIGGDGTVSVVPQGSGAETLAAIGRLRTVSAVPQQLERGGDGLMRARPGEPPAPAPGTVLVTGALESSNVSLPEAMVNMISLSRQFELQVKLMRTAEDNAQSASSLLRMNGA</sequence>
<dbReference type="OrthoDB" id="9804559at2"/>
<dbReference type="Pfam" id="PF22692">
    <property type="entry name" value="LlgE_F_G_D1"/>
    <property type="match status" value="1"/>
</dbReference>
<dbReference type="PANTHER" id="PTHR30435">
    <property type="entry name" value="FLAGELLAR PROTEIN"/>
    <property type="match status" value="1"/>
</dbReference>
<evidence type="ECO:0000256" key="2">
    <source>
        <dbReference type="ARBA" id="ARBA00009677"/>
    </source>
</evidence>
<keyword evidence="10" id="KW-0969">Cilium</keyword>
<evidence type="ECO:0000259" key="8">
    <source>
        <dbReference type="Pfam" id="PF06429"/>
    </source>
</evidence>
<dbReference type="InterPro" id="IPR037925">
    <property type="entry name" value="FlgE/F/G-like"/>
</dbReference>
<dbReference type="InterPro" id="IPR053967">
    <property type="entry name" value="LlgE_F_G-like_D1"/>
</dbReference>
<feature type="domain" description="Flagellar basal body rod protein N-terminal" evidence="7">
    <location>
        <begin position="5"/>
        <end position="35"/>
    </location>
</feature>
<proteinExistence type="inferred from homology"/>
<comment type="subcellular location">
    <subcellularLocation>
        <location evidence="1 6">Bacterial flagellum basal body</location>
    </subcellularLocation>
</comment>
<evidence type="ECO:0000256" key="6">
    <source>
        <dbReference type="RuleBase" id="RU362116"/>
    </source>
</evidence>
<comment type="similarity">
    <text evidence="2 6">Belongs to the flagella basal body rod proteins family.</text>
</comment>
<evidence type="ECO:0000259" key="9">
    <source>
        <dbReference type="Pfam" id="PF22692"/>
    </source>
</evidence>
<evidence type="ECO:0000256" key="3">
    <source>
        <dbReference type="ARBA" id="ARBA00023143"/>
    </source>
</evidence>
<dbReference type="AlphaFoldDB" id="A0A318E3S7"/>
<dbReference type="GO" id="GO:0071978">
    <property type="term" value="P:bacterial-type flagellum-dependent swarming motility"/>
    <property type="evidence" value="ECO:0007669"/>
    <property type="project" value="TreeGrafter"/>
</dbReference>
<dbReference type="Proteomes" id="UP000248330">
    <property type="component" value="Unassembled WGS sequence"/>
</dbReference>
<evidence type="ECO:0000313" key="10">
    <source>
        <dbReference type="EMBL" id="PXV65772.1"/>
    </source>
</evidence>
<name>A0A318E3S7_9GAMM</name>
<dbReference type="PANTHER" id="PTHR30435:SF18">
    <property type="entry name" value="FLAGELLAR BASAL-BODY ROD PROTEIN FLGF"/>
    <property type="match status" value="1"/>
</dbReference>
<accession>A0A318E3S7</accession>